<keyword evidence="3" id="KW-1185">Reference proteome</keyword>
<dbReference type="InterPro" id="IPR009061">
    <property type="entry name" value="DNA-bd_dom_put_sf"/>
</dbReference>
<evidence type="ECO:0000259" key="1">
    <source>
        <dbReference type="Pfam" id="PF12728"/>
    </source>
</evidence>
<comment type="caution">
    <text evidence="2">The sequence shown here is derived from an EMBL/GenBank/DDBJ whole genome shotgun (WGS) entry which is preliminary data.</text>
</comment>
<protein>
    <submittedName>
        <fullName evidence="2">Helix-turn-helix domain-containing protein</fullName>
    </submittedName>
</protein>
<dbReference type="Pfam" id="PF12728">
    <property type="entry name" value="HTH_17"/>
    <property type="match status" value="1"/>
</dbReference>
<organism evidence="2 3">
    <name type="scientific">Nesterenkonia salmonea</name>
    <dbReference type="NCBI Taxonomy" id="1804987"/>
    <lineage>
        <taxon>Bacteria</taxon>
        <taxon>Bacillati</taxon>
        <taxon>Actinomycetota</taxon>
        <taxon>Actinomycetes</taxon>
        <taxon>Micrococcales</taxon>
        <taxon>Micrococcaceae</taxon>
        <taxon>Nesterenkonia</taxon>
    </lineage>
</organism>
<name>A0A5R9B8F2_9MICC</name>
<dbReference type="OrthoDB" id="4330189at2"/>
<proteinExistence type="predicted"/>
<dbReference type="InterPro" id="IPR036388">
    <property type="entry name" value="WH-like_DNA-bd_sf"/>
</dbReference>
<dbReference type="RefSeq" id="WP_138253825.1">
    <property type="nucleotide sequence ID" value="NZ_VAVZ01000036.1"/>
</dbReference>
<feature type="domain" description="Helix-turn-helix" evidence="1">
    <location>
        <begin position="15"/>
        <end position="66"/>
    </location>
</feature>
<dbReference type="AlphaFoldDB" id="A0A5R9B8F2"/>
<evidence type="ECO:0000313" key="2">
    <source>
        <dbReference type="EMBL" id="TLP94276.1"/>
    </source>
</evidence>
<accession>A0A5R9B8F2</accession>
<sequence>MTQKRKIAKTDLPELLTRAELAELYGMSVKTLANWATMGIGPSPIKLGKEVRYHPEDVWNYLEERRAA</sequence>
<reference evidence="2 3" key="1">
    <citation type="submission" date="2019-05" db="EMBL/GenBank/DDBJ databases">
        <title>Nesterenkonia sp. GY074 isolated from the Southern Atlantic Ocean.</title>
        <authorList>
            <person name="Zhang G."/>
        </authorList>
    </citation>
    <scope>NUCLEOTIDE SEQUENCE [LARGE SCALE GENOMIC DNA]</scope>
    <source>
        <strain evidence="2 3">GY074</strain>
    </source>
</reference>
<gene>
    <name evidence="2" type="ORF">FEF26_12240</name>
</gene>
<dbReference type="EMBL" id="VAVZ01000036">
    <property type="protein sequence ID" value="TLP94276.1"/>
    <property type="molecule type" value="Genomic_DNA"/>
</dbReference>
<dbReference type="SUPFAM" id="SSF46955">
    <property type="entry name" value="Putative DNA-binding domain"/>
    <property type="match status" value="1"/>
</dbReference>
<evidence type="ECO:0000313" key="3">
    <source>
        <dbReference type="Proteomes" id="UP000310458"/>
    </source>
</evidence>
<dbReference type="InterPro" id="IPR041657">
    <property type="entry name" value="HTH_17"/>
</dbReference>
<dbReference type="Gene3D" id="1.10.10.10">
    <property type="entry name" value="Winged helix-like DNA-binding domain superfamily/Winged helix DNA-binding domain"/>
    <property type="match status" value="1"/>
</dbReference>
<dbReference type="Proteomes" id="UP000310458">
    <property type="component" value="Unassembled WGS sequence"/>
</dbReference>